<feature type="region of interest" description="Disordered" evidence="2">
    <location>
        <begin position="1"/>
        <end position="20"/>
    </location>
</feature>
<gene>
    <name evidence="3" type="ORF">BZA70DRAFT_271726</name>
</gene>
<feature type="coiled-coil region" evidence="1">
    <location>
        <begin position="79"/>
        <end position="106"/>
    </location>
</feature>
<accession>A0ABR1FCU9</accession>
<sequence length="309" mass="33781">MSAKKSKVQKKVATAAVGGGDDLDDGLLYEVDDATFASDEDDGGVVVSGGEEDEVKDDAVKEATGTATVVATETSALAAAKKAEKRKKMKERIKQKKRQRMETEVTVKTTIAGVDSSIIADYFAKKARLFFPKLSTVELDDLCVVKQDQIMDMTGWKLPRDDKNFEKFLTQVAKPRKLNELPSEKGAPYVIIISISGIRVCEVRRALPKPMKSAKLISKNSIASDSKYLANSTISIALSTSERLRLMLDYENPETNTKTALSLENLELVVVDSTFLDSKARSVLDDVPETLKTVKRLLVGAPGAKVVLY</sequence>
<dbReference type="Proteomes" id="UP001498771">
    <property type="component" value="Unassembled WGS sequence"/>
</dbReference>
<feature type="compositionally biased region" description="Basic residues" evidence="2">
    <location>
        <begin position="1"/>
        <end position="10"/>
    </location>
</feature>
<evidence type="ECO:0000256" key="2">
    <source>
        <dbReference type="SAM" id="MobiDB-lite"/>
    </source>
</evidence>
<evidence type="ECO:0000256" key="1">
    <source>
        <dbReference type="SAM" id="Coils"/>
    </source>
</evidence>
<organism evidence="3 4">
    <name type="scientific">Myxozyma melibiosi</name>
    <dbReference type="NCBI Taxonomy" id="54550"/>
    <lineage>
        <taxon>Eukaryota</taxon>
        <taxon>Fungi</taxon>
        <taxon>Dikarya</taxon>
        <taxon>Ascomycota</taxon>
        <taxon>Saccharomycotina</taxon>
        <taxon>Lipomycetes</taxon>
        <taxon>Lipomycetales</taxon>
        <taxon>Lipomycetaceae</taxon>
        <taxon>Myxozyma</taxon>
    </lineage>
</organism>
<protein>
    <submittedName>
        <fullName evidence="3">U3-containing 90S pre-ribosomal complex subunit-domain containing protein</fullName>
    </submittedName>
</protein>
<dbReference type="GeneID" id="90037046"/>
<name>A0ABR1FCU9_9ASCO</name>
<proteinExistence type="predicted"/>
<reference evidence="3 4" key="1">
    <citation type="submission" date="2024-03" db="EMBL/GenBank/DDBJ databases">
        <title>Genome-scale model development and genomic sequencing of the oleaginous clade Lipomyces.</title>
        <authorList>
            <consortium name="Lawrence Berkeley National Laboratory"/>
            <person name="Czajka J.J."/>
            <person name="Han Y."/>
            <person name="Kim J."/>
            <person name="Mondo S.J."/>
            <person name="Hofstad B.A."/>
            <person name="Robles A."/>
            <person name="Haridas S."/>
            <person name="Riley R."/>
            <person name="LaButti K."/>
            <person name="Pangilinan J."/>
            <person name="Andreopoulos W."/>
            <person name="Lipzen A."/>
            <person name="Yan J."/>
            <person name="Wang M."/>
            <person name="Ng V."/>
            <person name="Grigoriev I.V."/>
            <person name="Spatafora J.W."/>
            <person name="Magnuson J.K."/>
            <person name="Baker S.E."/>
            <person name="Pomraning K.R."/>
        </authorList>
    </citation>
    <scope>NUCLEOTIDE SEQUENCE [LARGE SCALE GENOMIC DNA]</scope>
    <source>
        <strain evidence="3 4">Phaff 52-87</strain>
    </source>
</reference>
<dbReference type="PANTHER" id="PTHR24030">
    <property type="entry name" value="PROTEIN CMSS1"/>
    <property type="match status" value="1"/>
</dbReference>
<dbReference type="RefSeq" id="XP_064770635.1">
    <property type="nucleotide sequence ID" value="XM_064911534.1"/>
</dbReference>
<dbReference type="PANTHER" id="PTHR24030:SF0">
    <property type="entry name" value="PROTEIN CMSS1"/>
    <property type="match status" value="1"/>
</dbReference>
<keyword evidence="1" id="KW-0175">Coiled coil</keyword>
<keyword evidence="4" id="KW-1185">Reference proteome</keyword>
<evidence type="ECO:0000313" key="3">
    <source>
        <dbReference type="EMBL" id="KAK7207602.1"/>
    </source>
</evidence>
<comment type="caution">
    <text evidence="3">The sequence shown here is derived from an EMBL/GenBank/DDBJ whole genome shotgun (WGS) entry which is preliminary data.</text>
</comment>
<dbReference type="Pfam" id="PF14617">
    <property type="entry name" value="CMS1"/>
    <property type="match status" value="1"/>
</dbReference>
<dbReference type="InterPro" id="IPR032704">
    <property type="entry name" value="Cms1"/>
</dbReference>
<evidence type="ECO:0000313" key="4">
    <source>
        <dbReference type="Proteomes" id="UP001498771"/>
    </source>
</evidence>
<dbReference type="EMBL" id="JBBJBU010000001">
    <property type="protein sequence ID" value="KAK7207602.1"/>
    <property type="molecule type" value="Genomic_DNA"/>
</dbReference>